<organism evidence="1 2">
    <name type="scientific">Kutzneria albida DSM 43870</name>
    <dbReference type="NCBI Taxonomy" id="1449976"/>
    <lineage>
        <taxon>Bacteria</taxon>
        <taxon>Bacillati</taxon>
        <taxon>Actinomycetota</taxon>
        <taxon>Actinomycetes</taxon>
        <taxon>Pseudonocardiales</taxon>
        <taxon>Pseudonocardiaceae</taxon>
        <taxon>Kutzneria</taxon>
    </lineage>
</organism>
<dbReference type="STRING" id="1449976.KALB_4905"/>
<dbReference type="AlphaFoldDB" id="W5WBL9"/>
<dbReference type="KEGG" id="kal:KALB_4905"/>
<dbReference type="EMBL" id="CP007155">
    <property type="protein sequence ID" value="AHH98267.1"/>
    <property type="molecule type" value="Genomic_DNA"/>
</dbReference>
<evidence type="ECO:0000313" key="1">
    <source>
        <dbReference type="EMBL" id="AHH98267.1"/>
    </source>
</evidence>
<accession>W5WBL9</accession>
<protein>
    <submittedName>
        <fullName evidence="1">Uncharacterized protein</fullName>
    </submittedName>
</protein>
<keyword evidence="2" id="KW-1185">Reference proteome</keyword>
<proteinExistence type="predicted"/>
<reference evidence="1 2" key="1">
    <citation type="journal article" date="2014" name="BMC Genomics">
        <title>Complete genome sequence of producer of the glycopeptide antibiotic Aculeximycin Kutzneria albida DSM 43870T, a representative of minor genus of Pseudonocardiaceae.</title>
        <authorList>
            <person name="Rebets Y."/>
            <person name="Tokovenko B."/>
            <person name="Lushchyk I."/>
            <person name="Ruckert C."/>
            <person name="Zaburannyi N."/>
            <person name="Bechthold A."/>
            <person name="Kalinowski J."/>
            <person name="Luzhetskyy A."/>
        </authorList>
    </citation>
    <scope>NUCLEOTIDE SEQUENCE [LARGE SCALE GENOMIC DNA]</scope>
    <source>
        <strain evidence="1">DSM 43870</strain>
    </source>
</reference>
<dbReference type="HOGENOM" id="CLU_2369187_0_0_11"/>
<name>W5WBL9_9PSEU</name>
<gene>
    <name evidence="1" type="ORF">KALB_4905</name>
</gene>
<evidence type="ECO:0000313" key="2">
    <source>
        <dbReference type="Proteomes" id="UP000019225"/>
    </source>
</evidence>
<sequence length="95" mass="10781">MSFETRTFYVLRCDGRTTNGQCPTIYEIPEDDEDNEPGPILYGRPELTDTQRRYHLGDWLALPDGRVLCPDHIEAGMRFAAACMDGLPFEDGDQP</sequence>
<dbReference type="RefSeq" id="WP_025358289.1">
    <property type="nucleotide sequence ID" value="NZ_CP007155.1"/>
</dbReference>
<dbReference type="Proteomes" id="UP000019225">
    <property type="component" value="Chromosome"/>
</dbReference>